<protein>
    <submittedName>
        <fullName evidence="2">Endonuclease</fullName>
    </submittedName>
</protein>
<proteinExistence type="predicted"/>
<accession>A0ABX5GGG3</accession>
<gene>
    <name evidence="2" type="ORF">CTM94_09200</name>
</gene>
<keyword evidence="2" id="KW-0378">Hydrolase</keyword>
<reference evidence="2 3" key="1">
    <citation type="submission" date="2018-01" db="EMBL/GenBank/DDBJ databases">
        <title>Whole genome sequencing of Histamine producing bacteria.</title>
        <authorList>
            <person name="Butler K."/>
        </authorList>
    </citation>
    <scope>NUCLEOTIDE SEQUENCE [LARGE SCALE GENOMIC DNA]</scope>
    <source>
        <strain evidence="2 3">ATCC 25521</strain>
    </source>
</reference>
<dbReference type="GO" id="GO:0004519">
    <property type="term" value="F:endonuclease activity"/>
    <property type="evidence" value="ECO:0007669"/>
    <property type="project" value="UniProtKB-KW"/>
</dbReference>
<name>A0ABX5GGG3_PHOLE</name>
<dbReference type="RefSeq" id="WP_107229630.1">
    <property type="nucleotide sequence ID" value="NZ_CP131599.1"/>
</dbReference>
<feature type="domain" description="TnsA endonuclease N-terminal" evidence="1">
    <location>
        <begin position="65"/>
        <end position="133"/>
    </location>
</feature>
<dbReference type="InterPro" id="IPR014833">
    <property type="entry name" value="TnsA_N"/>
</dbReference>
<comment type="caution">
    <text evidence="2">The sequence shown here is derived from an EMBL/GenBank/DDBJ whole genome shotgun (WGS) entry which is preliminary data.</text>
</comment>
<keyword evidence="2" id="KW-0540">Nuclease</keyword>
<dbReference type="Proteomes" id="UP000241566">
    <property type="component" value="Unassembled WGS sequence"/>
</dbReference>
<evidence type="ECO:0000313" key="3">
    <source>
        <dbReference type="Proteomes" id="UP000241566"/>
    </source>
</evidence>
<evidence type="ECO:0000313" key="2">
    <source>
        <dbReference type="EMBL" id="PSV82685.1"/>
    </source>
</evidence>
<sequence length="229" mass="26207">MSCLPTLSTTTISALENAFDTPARNLKKSRGKNIHRFASAKMGKRITVESSLECDACYHFDFEASIVRFCSQPIRLIYFINGKRHTYVPDFLVQFDTHEFVLYEVKSDYAKNKPDFDFEWEAKVQAAFELGLELELLEERDIRDKVILKNLKLMHRYASRDDLDNAQNALLSLLKNNGTQTARSLGEHLGLKGRTILPILCNLLSRCLLYTCLNKPLSLESQFKLGSYA</sequence>
<dbReference type="EMBL" id="PYOI01000011">
    <property type="protein sequence ID" value="PSV82685.1"/>
    <property type="molecule type" value="Genomic_DNA"/>
</dbReference>
<evidence type="ECO:0000259" key="1">
    <source>
        <dbReference type="Pfam" id="PF08722"/>
    </source>
</evidence>
<keyword evidence="2" id="KW-0255">Endonuclease</keyword>
<keyword evidence="3" id="KW-1185">Reference proteome</keyword>
<dbReference type="Pfam" id="PF08722">
    <property type="entry name" value="Tn7_TnsA-like_N"/>
    <property type="match status" value="1"/>
</dbReference>
<organism evidence="2 3">
    <name type="scientific">Photobacterium leiognathi</name>
    <dbReference type="NCBI Taxonomy" id="553611"/>
    <lineage>
        <taxon>Bacteria</taxon>
        <taxon>Pseudomonadati</taxon>
        <taxon>Pseudomonadota</taxon>
        <taxon>Gammaproteobacteria</taxon>
        <taxon>Vibrionales</taxon>
        <taxon>Vibrionaceae</taxon>
        <taxon>Photobacterium</taxon>
    </lineage>
</organism>